<reference evidence="4 5" key="1">
    <citation type="journal article" date="2018" name="Science">
        <title>The opium poppy genome and morphinan production.</title>
        <authorList>
            <person name="Guo L."/>
            <person name="Winzer T."/>
            <person name="Yang X."/>
            <person name="Li Y."/>
            <person name="Ning Z."/>
            <person name="He Z."/>
            <person name="Teodor R."/>
            <person name="Lu Y."/>
            <person name="Bowser T.A."/>
            <person name="Graham I.A."/>
            <person name="Ye K."/>
        </authorList>
    </citation>
    <scope>NUCLEOTIDE SEQUENCE [LARGE SCALE GENOMIC DNA]</scope>
    <source>
        <strain evidence="5">cv. HN1</strain>
        <tissue evidence="4">Leaves</tissue>
    </source>
</reference>
<evidence type="ECO:0000256" key="1">
    <source>
        <dbReference type="ARBA" id="ARBA00004123"/>
    </source>
</evidence>
<evidence type="ECO:0000313" key="4">
    <source>
        <dbReference type="EMBL" id="RZC44265.1"/>
    </source>
</evidence>
<dbReference type="Gramene" id="RZC44265">
    <property type="protein sequence ID" value="RZC44265"/>
    <property type="gene ID" value="C5167_037215"/>
</dbReference>
<dbReference type="STRING" id="3469.A0A4Y7IA24"/>
<dbReference type="Pfam" id="PF03715">
    <property type="entry name" value="Noc2"/>
    <property type="match status" value="1"/>
</dbReference>
<comment type="subcellular location">
    <subcellularLocation>
        <location evidence="1">Nucleus</location>
    </subcellularLocation>
</comment>
<dbReference type="PANTHER" id="PTHR12687:SF8">
    <property type="entry name" value="PROTEIN REBELOTE"/>
    <property type="match status" value="1"/>
</dbReference>
<protein>
    <submittedName>
        <fullName evidence="4">Uncharacterized protein</fullName>
    </submittedName>
</protein>
<dbReference type="GO" id="GO:0030690">
    <property type="term" value="C:Noc1p-Noc2p complex"/>
    <property type="evidence" value="ECO:0007669"/>
    <property type="project" value="TreeGrafter"/>
</dbReference>
<accession>A0A4Y7IA24</accession>
<dbReference type="GO" id="GO:0030691">
    <property type="term" value="C:Noc2p-Noc3p complex"/>
    <property type="evidence" value="ECO:0007669"/>
    <property type="project" value="TreeGrafter"/>
</dbReference>
<sequence length="87" mass="9979">MLNQLSSSSRDFIHVTSLVLDSLEYIGTGKPDAKSAKPFDMSFALKVPKQWLKPHLFQEECVLSVIELLSAHFAQWSYHILSWQLFP</sequence>
<proteinExistence type="inferred from homology"/>
<dbReference type="Proteomes" id="UP000316621">
    <property type="component" value="Chromosome 1"/>
</dbReference>
<gene>
    <name evidence="4" type="ORF">C5167_037215</name>
</gene>
<keyword evidence="5" id="KW-1185">Reference proteome</keyword>
<dbReference type="GO" id="GO:0042273">
    <property type="term" value="P:ribosomal large subunit biogenesis"/>
    <property type="evidence" value="ECO:0007669"/>
    <property type="project" value="TreeGrafter"/>
</dbReference>
<keyword evidence="3" id="KW-0539">Nucleus</keyword>
<dbReference type="InterPro" id="IPR005343">
    <property type="entry name" value="Noc2"/>
</dbReference>
<dbReference type="GO" id="GO:0005654">
    <property type="term" value="C:nucleoplasm"/>
    <property type="evidence" value="ECO:0007669"/>
    <property type="project" value="TreeGrafter"/>
</dbReference>
<comment type="similarity">
    <text evidence="2">Belongs to the NOC2 family.</text>
</comment>
<evidence type="ECO:0000313" key="5">
    <source>
        <dbReference type="Proteomes" id="UP000316621"/>
    </source>
</evidence>
<dbReference type="AlphaFoldDB" id="A0A4Y7IA24"/>
<evidence type="ECO:0000256" key="3">
    <source>
        <dbReference type="ARBA" id="ARBA00023242"/>
    </source>
</evidence>
<dbReference type="GO" id="GO:0005730">
    <property type="term" value="C:nucleolus"/>
    <property type="evidence" value="ECO:0007669"/>
    <property type="project" value="TreeGrafter"/>
</dbReference>
<name>A0A4Y7IA24_PAPSO</name>
<dbReference type="EMBL" id="CM010715">
    <property type="protein sequence ID" value="RZC44265.1"/>
    <property type="molecule type" value="Genomic_DNA"/>
</dbReference>
<evidence type="ECO:0000256" key="2">
    <source>
        <dbReference type="ARBA" id="ARBA00005907"/>
    </source>
</evidence>
<dbReference type="PANTHER" id="PTHR12687">
    <property type="entry name" value="NUCLEOLAR COMPLEX 2 AND RAD4-RELATED"/>
    <property type="match status" value="1"/>
</dbReference>
<organism evidence="4 5">
    <name type="scientific">Papaver somniferum</name>
    <name type="common">Opium poppy</name>
    <dbReference type="NCBI Taxonomy" id="3469"/>
    <lineage>
        <taxon>Eukaryota</taxon>
        <taxon>Viridiplantae</taxon>
        <taxon>Streptophyta</taxon>
        <taxon>Embryophyta</taxon>
        <taxon>Tracheophyta</taxon>
        <taxon>Spermatophyta</taxon>
        <taxon>Magnoliopsida</taxon>
        <taxon>Ranunculales</taxon>
        <taxon>Papaveraceae</taxon>
        <taxon>Papaveroideae</taxon>
        <taxon>Papaver</taxon>
    </lineage>
</organism>